<name>A0A9X1F086_9SPHN</name>
<keyword evidence="1" id="KW-1133">Transmembrane helix</keyword>
<dbReference type="EMBL" id="JAGSPC010000001">
    <property type="protein sequence ID" value="MBV7257952.1"/>
    <property type="molecule type" value="Genomic_DNA"/>
</dbReference>
<sequence length="106" mass="11056">MKQTNRLMPAPTPWWKLTVAIALAGSIAALLAFVSTASAETIPNGSSFDEGEAVGRQVGYVVGSALVPWAAAYLVVLRNSPKAIKWIALAAILALSLCGSLFAQTL</sequence>
<feature type="transmembrane region" description="Helical" evidence="1">
    <location>
        <begin position="83"/>
        <end position="103"/>
    </location>
</feature>
<evidence type="ECO:0000313" key="3">
    <source>
        <dbReference type="Proteomes" id="UP001138681"/>
    </source>
</evidence>
<feature type="transmembrane region" description="Helical" evidence="1">
    <location>
        <begin position="58"/>
        <end position="76"/>
    </location>
</feature>
<evidence type="ECO:0000313" key="2">
    <source>
        <dbReference type="EMBL" id="MBV7257952.1"/>
    </source>
</evidence>
<dbReference type="AlphaFoldDB" id="A0A9X1F086"/>
<dbReference type="RefSeq" id="WP_218403332.1">
    <property type="nucleotide sequence ID" value="NZ_JAGSPC010000001.1"/>
</dbReference>
<accession>A0A9X1F086</accession>
<protein>
    <submittedName>
        <fullName evidence="2">Uncharacterized protein</fullName>
    </submittedName>
</protein>
<keyword evidence="1" id="KW-0812">Transmembrane</keyword>
<organism evidence="2 3">
    <name type="scientific">Erythrobacter crassostreae</name>
    <dbReference type="NCBI Taxonomy" id="2828328"/>
    <lineage>
        <taxon>Bacteria</taxon>
        <taxon>Pseudomonadati</taxon>
        <taxon>Pseudomonadota</taxon>
        <taxon>Alphaproteobacteria</taxon>
        <taxon>Sphingomonadales</taxon>
        <taxon>Erythrobacteraceae</taxon>
        <taxon>Erythrobacter/Porphyrobacter group</taxon>
        <taxon>Erythrobacter</taxon>
    </lineage>
</organism>
<comment type="caution">
    <text evidence="2">The sequence shown here is derived from an EMBL/GenBank/DDBJ whole genome shotgun (WGS) entry which is preliminary data.</text>
</comment>
<keyword evidence="1" id="KW-0472">Membrane</keyword>
<gene>
    <name evidence="2" type="ORF">KCG46_00005</name>
</gene>
<keyword evidence="3" id="KW-1185">Reference proteome</keyword>
<reference evidence="2" key="1">
    <citation type="submission" date="2021-04" db="EMBL/GenBank/DDBJ databases">
        <authorList>
            <person name="Pira H."/>
            <person name="Risdian C."/>
            <person name="Wink J."/>
        </authorList>
    </citation>
    <scope>NUCLEOTIDE SEQUENCE</scope>
    <source>
        <strain evidence="2">WH158</strain>
    </source>
</reference>
<proteinExistence type="predicted"/>
<dbReference type="Proteomes" id="UP001138681">
    <property type="component" value="Unassembled WGS sequence"/>
</dbReference>
<evidence type="ECO:0000256" key="1">
    <source>
        <dbReference type="SAM" id="Phobius"/>
    </source>
</evidence>